<dbReference type="InterPro" id="IPR010856">
    <property type="entry name" value="Gig2-like"/>
</dbReference>
<evidence type="ECO:0000313" key="1">
    <source>
        <dbReference type="EMBL" id="KIJ22865.1"/>
    </source>
</evidence>
<evidence type="ECO:0000313" key="2">
    <source>
        <dbReference type="Proteomes" id="UP000054279"/>
    </source>
</evidence>
<feature type="non-terminal residue" evidence="1">
    <location>
        <position position="300"/>
    </location>
</feature>
<dbReference type="EMBL" id="KN837903">
    <property type="protein sequence ID" value="KIJ22865.1"/>
    <property type="molecule type" value="Genomic_DNA"/>
</dbReference>
<dbReference type="SUPFAM" id="SSF51197">
    <property type="entry name" value="Clavaminate synthase-like"/>
    <property type="match status" value="1"/>
</dbReference>
<proteinExistence type="predicted"/>
<keyword evidence="2" id="KW-1185">Reference proteome</keyword>
<dbReference type="HOGENOM" id="CLU_011148_2_0_1"/>
<protein>
    <recommendedName>
        <fullName evidence="3">DUF1479-domain-containing protein</fullName>
    </recommendedName>
</protein>
<gene>
    <name evidence="1" type="ORF">M422DRAFT_196585</name>
</gene>
<evidence type="ECO:0008006" key="3">
    <source>
        <dbReference type="Google" id="ProtNLM"/>
    </source>
</evidence>
<dbReference type="Proteomes" id="UP000054279">
    <property type="component" value="Unassembled WGS sequence"/>
</dbReference>
<name>A0A0C9UCR5_SPHS4</name>
<reference evidence="1 2" key="1">
    <citation type="submission" date="2014-06" db="EMBL/GenBank/DDBJ databases">
        <title>Evolutionary Origins and Diversification of the Mycorrhizal Mutualists.</title>
        <authorList>
            <consortium name="DOE Joint Genome Institute"/>
            <consortium name="Mycorrhizal Genomics Consortium"/>
            <person name="Kohler A."/>
            <person name="Kuo A."/>
            <person name="Nagy L.G."/>
            <person name="Floudas D."/>
            <person name="Copeland A."/>
            <person name="Barry K.W."/>
            <person name="Cichocki N."/>
            <person name="Veneault-Fourrey C."/>
            <person name="LaButti K."/>
            <person name="Lindquist E.A."/>
            <person name="Lipzen A."/>
            <person name="Lundell T."/>
            <person name="Morin E."/>
            <person name="Murat C."/>
            <person name="Riley R."/>
            <person name="Ohm R."/>
            <person name="Sun H."/>
            <person name="Tunlid A."/>
            <person name="Henrissat B."/>
            <person name="Grigoriev I.V."/>
            <person name="Hibbett D.S."/>
            <person name="Martin F."/>
        </authorList>
    </citation>
    <scope>NUCLEOTIDE SEQUENCE [LARGE SCALE GENOMIC DNA]</scope>
    <source>
        <strain evidence="1 2">SS14</strain>
    </source>
</reference>
<sequence>ARSHPNVVEAQLWLNSLYHAQDEKLLNTPLVYADRLRLRQPGPEIWSAHPPHIDGGGIERWEDPGFRNVYSEILKGNWKSHDPYDLEKRIKMNSNIYKRPGQSTVFRTFQGWLAMSDTRPKEGTLQVFPDVLLSNSYLILRPFFRPIPNPVSDDPLDPKNWEFNVSYPDFPGILRREEYFIGPRINDETHPHLKVSESMISVPHVKPGDMVFWHCDVIHSVEFEHQGKNDSSVMYIPAFPATPYNTAYVQRQKEQFLKGAPPPDFPQDEGETGFKGIGTDTDMLSEVGRKAMGFKVSASA</sequence>
<dbReference type="OrthoDB" id="8249012at2759"/>
<organism evidence="1 2">
    <name type="scientific">Sphaerobolus stellatus (strain SS14)</name>
    <dbReference type="NCBI Taxonomy" id="990650"/>
    <lineage>
        <taxon>Eukaryota</taxon>
        <taxon>Fungi</taxon>
        <taxon>Dikarya</taxon>
        <taxon>Basidiomycota</taxon>
        <taxon>Agaricomycotina</taxon>
        <taxon>Agaricomycetes</taxon>
        <taxon>Phallomycetidae</taxon>
        <taxon>Geastrales</taxon>
        <taxon>Sphaerobolaceae</taxon>
        <taxon>Sphaerobolus</taxon>
    </lineage>
</organism>
<dbReference type="PANTHER" id="PTHR30613:SF1">
    <property type="entry name" value="DUF1479 DOMAIN PROTEIN (AFU_ORTHOLOGUE AFUA_5G09280)"/>
    <property type="match status" value="1"/>
</dbReference>
<dbReference type="AlphaFoldDB" id="A0A0C9UCR5"/>
<dbReference type="PANTHER" id="PTHR30613">
    <property type="entry name" value="UNCHARACTERIZED PROTEIN YBIU-RELATED"/>
    <property type="match status" value="1"/>
</dbReference>
<dbReference type="Gene3D" id="2.60.120.330">
    <property type="entry name" value="B-lactam Antibiotic, Isopenicillin N Synthase, Chain"/>
    <property type="match status" value="1"/>
</dbReference>
<dbReference type="Pfam" id="PF07350">
    <property type="entry name" value="Gig2-like"/>
    <property type="match status" value="1"/>
</dbReference>
<dbReference type="InterPro" id="IPR027443">
    <property type="entry name" value="IPNS-like_sf"/>
</dbReference>
<accession>A0A0C9UCR5</accession>